<protein>
    <submittedName>
        <fullName evidence="1">Translesion DNA synthesis-associated protein ImuA</fullName>
    </submittedName>
</protein>
<name>A0ACD5IQ92_9PROT</name>
<evidence type="ECO:0000313" key="2">
    <source>
        <dbReference type="Proteomes" id="UP001196097"/>
    </source>
</evidence>
<organism evidence="1 2">
    <name type="scientific">Acidithiobacillus ferruginosus</name>
    <dbReference type="NCBI Taxonomy" id="3063951"/>
    <lineage>
        <taxon>Bacteria</taxon>
        <taxon>Pseudomonadati</taxon>
        <taxon>Pseudomonadota</taxon>
        <taxon>Acidithiobacillia</taxon>
        <taxon>Acidithiobacillales</taxon>
        <taxon>Acidithiobacillaceae</taxon>
        <taxon>Acidithiobacillus</taxon>
    </lineage>
</organism>
<accession>A0ACD5IQ92</accession>
<dbReference type="EMBL" id="CP130946">
    <property type="protein sequence ID" value="XRP74479.1"/>
    <property type="molecule type" value="Genomic_DNA"/>
</dbReference>
<proteinExistence type="predicted"/>
<sequence>MNPLMNPSAHKTAVDTLLSNHPQHLWRGLNNQRTPGVAAHWPDLERLIGDWPRGAITEVVSALDGIGELRLVLPAVAELSQREARWILWVAPPHIPYPAALAAAGVDLARMLVLHPRKDQNTLWALELALRSGSCSAVLAWPPTLQDVQWRRLQLAAEAGNSLAFFFFRQSNAAAVPIALRLDLHPAPQGVDVNVRKRRGAMPTRGMVALSDQLALAF</sequence>
<reference evidence="1 2" key="1">
    <citation type="journal article" date="2021" name="ISME J.">
        <title>Genomic evolution of the class Acidithiobacillia: deep-branching Proteobacteria living in extreme acidic conditions.</title>
        <authorList>
            <person name="Moya-Beltran A."/>
            <person name="Beard S."/>
            <person name="Rojas-Villalobos C."/>
            <person name="Issotta F."/>
            <person name="Gallardo Y."/>
            <person name="Ulloa R."/>
            <person name="Giaveno A."/>
            <person name="Degli Esposti M."/>
            <person name="Johnson D.B."/>
            <person name="Quatrini R."/>
        </authorList>
    </citation>
    <scope>NUCLEOTIDE SEQUENCE [LARGE SCALE GENOMIC DNA]</scope>
    <source>
        <strain evidence="1 2">CF3</strain>
    </source>
</reference>
<evidence type="ECO:0000313" key="1">
    <source>
        <dbReference type="EMBL" id="XRP74479.1"/>
    </source>
</evidence>
<gene>
    <name evidence="1" type="primary">imuA</name>
    <name evidence="1" type="ORF">HF292_007510</name>
</gene>
<dbReference type="Proteomes" id="UP001196097">
    <property type="component" value="Chromosome"/>
</dbReference>
<keyword evidence="2" id="KW-1185">Reference proteome</keyword>